<feature type="compositionally biased region" description="Low complexity" evidence="1">
    <location>
        <begin position="179"/>
        <end position="193"/>
    </location>
</feature>
<proteinExistence type="predicted"/>
<dbReference type="Proteomes" id="UP000539313">
    <property type="component" value="Unassembled WGS sequence"/>
</dbReference>
<protein>
    <submittedName>
        <fullName evidence="2">Uncharacterized protein</fullName>
    </submittedName>
</protein>
<evidence type="ECO:0000313" key="2">
    <source>
        <dbReference type="EMBL" id="MBA9003755.1"/>
    </source>
</evidence>
<feature type="compositionally biased region" description="Low complexity" evidence="1">
    <location>
        <begin position="148"/>
        <end position="158"/>
    </location>
</feature>
<evidence type="ECO:0000313" key="3">
    <source>
        <dbReference type="Proteomes" id="UP000539313"/>
    </source>
</evidence>
<dbReference type="AlphaFoldDB" id="A0A7W3MXK4"/>
<feature type="compositionally biased region" description="Low complexity" evidence="1">
    <location>
        <begin position="106"/>
        <end position="120"/>
    </location>
</feature>
<dbReference type="RefSeq" id="WP_182705430.1">
    <property type="nucleotide sequence ID" value="NZ_JACJII010000001.1"/>
</dbReference>
<evidence type="ECO:0000256" key="1">
    <source>
        <dbReference type="SAM" id="MobiDB-lite"/>
    </source>
</evidence>
<accession>A0A7W3MXK4</accession>
<feature type="compositionally biased region" description="Low complexity" evidence="1">
    <location>
        <begin position="129"/>
        <end position="141"/>
    </location>
</feature>
<dbReference type="EMBL" id="JACJII010000001">
    <property type="protein sequence ID" value="MBA9003755.1"/>
    <property type="molecule type" value="Genomic_DNA"/>
</dbReference>
<reference evidence="2 3" key="1">
    <citation type="submission" date="2020-08" db="EMBL/GenBank/DDBJ databases">
        <title>Sequencing the genomes of 1000 actinobacteria strains.</title>
        <authorList>
            <person name="Klenk H.-P."/>
        </authorList>
    </citation>
    <scope>NUCLEOTIDE SEQUENCE [LARGE SCALE GENOMIC DNA]</scope>
    <source>
        <strain evidence="2 3">DSM 45823</strain>
    </source>
</reference>
<organism evidence="2 3">
    <name type="scientific">Thermomonospora cellulosilytica</name>
    <dbReference type="NCBI Taxonomy" id="1411118"/>
    <lineage>
        <taxon>Bacteria</taxon>
        <taxon>Bacillati</taxon>
        <taxon>Actinomycetota</taxon>
        <taxon>Actinomycetes</taxon>
        <taxon>Streptosporangiales</taxon>
        <taxon>Thermomonosporaceae</taxon>
        <taxon>Thermomonospora</taxon>
    </lineage>
</organism>
<feature type="region of interest" description="Disordered" evidence="1">
    <location>
        <begin position="106"/>
        <end position="193"/>
    </location>
</feature>
<gene>
    <name evidence="2" type="ORF">HNR21_002637</name>
</gene>
<sequence>MSIWDDPDIRVGGDFVKFNAPGDSVSGTIQAIRKHKFDDGSVAPQVLLVTDEGEEKTLTAGQIRLKTALATERPEAGDWIRITLTQIEKRAGGKDLKHFTVEIRRGQGAPAQPQPPAGQTMGAGPGWGAPAAPAAPAAMPQQYPPQAVPQAAPQQYAPAAPPAAPIPFNELPTPPAQPAPQAAPAAPGMAALTPEQQAAIAALTPEQRAAMGLPG</sequence>
<keyword evidence="3" id="KW-1185">Reference proteome</keyword>
<comment type="caution">
    <text evidence="2">The sequence shown here is derived from an EMBL/GenBank/DDBJ whole genome shotgun (WGS) entry which is preliminary data.</text>
</comment>
<name>A0A7W3MXK4_9ACTN</name>